<feature type="compositionally biased region" description="Basic and acidic residues" evidence="1">
    <location>
        <begin position="193"/>
        <end position="202"/>
    </location>
</feature>
<dbReference type="Proteomes" id="UP000887013">
    <property type="component" value="Unassembled WGS sequence"/>
</dbReference>
<feature type="region of interest" description="Disordered" evidence="1">
    <location>
        <begin position="162"/>
        <end position="202"/>
    </location>
</feature>
<feature type="compositionally biased region" description="Basic residues" evidence="1">
    <location>
        <begin position="162"/>
        <end position="172"/>
    </location>
</feature>
<dbReference type="EMBL" id="BMAW01113877">
    <property type="protein sequence ID" value="GFT59309.1"/>
    <property type="molecule type" value="Genomic_DNA"/>
</dbReference>
<feature type="region of interest" description="Disordered" evidence="1">
    <location>
        <begin position="736"/>
        <end position="773"/>
    </location>
</feature>
<dbReference type="AlphaFoldDB" id="A0A8X6P9N8"/>
<name>A0A8X6P9N8_NEPPI</name>
<proteinExistence type="predicted"/>
<feature type="region of interest" description="Disordered" evidence="1">
    <location>
        <begin position="271"/>
        <end position="293"/>
    </location>
</feature>
<feature type="region of interest" description="Disordered" evidence="1">
    <location>
        <begin position="353"/>
        <end position="377"/>
    </location>
</feature>
<feature type="compositionally biased region" description="Basic and acidic residues" evidence="1">
    <location>
        <begin position="599"/>
        <end position="646"/>
    </location>
</feature>
<feature type="compositionally biased region" description="Basic and acidic residues" evidence="1">
    <location>
        <begin position="279"/>
        <end position="293"/>
    </location>
</feature>
<evidence type="ECO:0000313" key="2">
    <source>
        <dbReference type="EMBL" id="GFT59309.1"/>
    </source>
</evidence>
<keyword evidence="3" id="KW-1185">Reference proteome</keyword>
<reference evidence="2" key="1">
    <citation type="submission" date="2020-08" db="EMBL/GenBank/DDBJ databases">
        <title>Multicomponent nature underlies the extraordinary mechanical properties of spider dragline silk.</title>
        <authorList>
            <person name="Kono N."/>
            <person name="Nakamura H."/>
            <person name="Mori M."/>
            <person name="Yoshida Y."/>
            <person name="Ohtoshi R."/>
            <person name="Malay A.D."/>
            <person name="Moran D.A.P."/>
            <person name="Tomita M."/>
            <person name="Numata K."/>
            <person name="Arakawa K."/>
        </authorList>
    </citation>
    <scope>NUCLEOTIDE SEQUENCE</scope>
</reference>
<feature type="region of interest" description="Disordered" evidence="1">
    <location>
        <begin position="594"/>
        <end position="648"/>
    </location>
</feature>
<dbReference type="OrthoDB" id="10549350at2759"/>
<evidence type="ECO:0000256" key="1">
    <source>
        <dbReference type="SAM" id="MobiDB-lite"/>
    </source>
</evidence>
<gene>
    <name evidence="2" type="ORF">NPIL_310691</name>
</gene>
<organism evidence="2 3">
    <name type="scientific">Nephila pilipes</name>
    <name type="common">Giant wood spider</name>
    <name type="synonym">Nephila maculata</name>
    <dbReference type="NCBI Taxonomy" id="299642"/>
    <lineage>
        <taxon>Eukaryota</taxon>
        <taxon>Metazoa</taxon>
        <taxon>Ecdysozoa</taxon>
        <taxon>Arthropoda</taxon>
        <taxon>Chelicerata</taxon>
        <taxon>Arachnida</taxon>
        <taxon>Araneae</taxon>
        <taxon>Araneomorphae</taxon>
        <taxon>Entelegynae</taxon>
        <taxon>Araneoidea</taxon>
        <taxon>Nephilidae</taxon>
        <taxon>Nephila</taxon>
    </lineage>
</organism>
<accession>A0A8X6P9N8</accession>
<evidence type="ECO:0000313" key="3">
    <source>
        <dbReference type="Proteomes" id="UP000887013"/>
    </source>
</evidence>
<comment type="caution">
    <text evidence="2">The sequence shown here is derived from an EMBL/GenBank/DDBJ whole genome shotgun (WGS) entry which is preliminary data.</text>
</comment>
<protein>
    <submittedName>
        <fullName evidence="2">Uncharacterized protein</fullName>
    </submittedName>
</protein>
<sequence>MQIYVVLYVPCLSTCRLRLYSTELRCMLVKVSIRLLRHKKGKRTIASVRGHFVTPSLMNLTSTSPKSPDYEDKIFNSKHIVDAPLTESSALDTIIRLFVKKNNTKPSALSEGIEISTSSIGKEKDVIQNIHKNRERSSEQIHNYNSAHFSDNPFENIMQVKRKAKRLRRKQERKSNNLGRSVFGGNTPHPCSRKYEASKNKSEGMLEGIIPEGSAKHQRSKNPSAEKNEKLIQKALAFDQSRKRNVEKLSIPFKVRNLSKKLDSAIRRRDSYTVSSYEDSSHSEDPHDEAGFGKFDVENENHMFLKESQREKKYSDYAEPFYNFRKRNIGKLSVPFALRNPSKISSSVLRHRDYPEHKSEEDIPPFKYSDGEVETQRTSIKNGIPKALTETARKKDTAQSAAHFSMPGKINTGKLSVPFQELNPLRKSSFATRLTGYPELISNEDIPHSEYPHEDVEIGKTGAENEIQKSLDETAMNKEITVHAKHLDKSRKINAGMLSVPFQELNPLKKSSFATRLRGYPELISNEDIPHSEYPHEDVEIGKTGAENEIQKSLDKTAKNKEITEHAKHLDKSREIYPGKLSFPFEERKPLKKLNSAIRRRDYTEPSSDENPHSENPHEEADIERTDAESEIQKALDETEREKESAENEVFGELFKARHYAELPSKVLSLRDKNSKRKKANGWNKRNLRSRLIKHKNFTPFKSVTLTKKRPTIGNSSMVTIDNKKDESGYFYSGGPNFEPIFEQRPQEHPNYNDAEYDDAHPFDNSDYFKNNP</sequence>